<feature type="domain" description="ATPase" evidence="2">
    <location>
        <begin position="2"/>
        <end position="199"/>
    </location>
</feature>
<keyword evidence="4" id="KW-0547">Nucleotide-binding</keyword>
<feature type="coiled-coil region" evidence="1">
    <location>
        <begin position="385"/>
        <end position="412"/>
    </location>
</feature>
<evidence type="ECO:0000259" key="3">
    <source>
        <dbReference type="Pfam" id="PF03008"/>
    </source>
</evidence>
<organism evidence="4 5">
    <name type="scientific">Thermococcus indicus</name>
    <dbReference type="NCBI Taxonomy" id="2586643"/>
    <lineage>
        <taxon>Archaea</taxon>
        <taxon>Methanobacteriati</taxon>
        <taxon>Methanobacteriota</taxon>
        <taxon>Thermococci</taxon>
        <taxon>Thermococcales</taxon>
        <taxon>Thermococcaceae</taxon>
        <taxon>Thermococcus</taxon>
    </lineage>
</organism>
<dbReference type="KEGG" id="tic:FH039_06240"/>
<dbReference type="GeneID" id="40474766"/>
<dbReference type="PANTHER" id="PTHR34704:SF1">
    <property type="entry name" value="ATPASE"/>
    <property type="match status" value="1"/>
</dbReference>
<keyword evidence="5" id="KW-1185">Reference proteome</keyword>
<dbReference type="AlphaFoldDB" id="A0A4Y5SLK8"/>
<proteinExistence type="predicted"/>
<dbReference type="SUPFAM" id="SSF52980">
    <property type="entry name" value="Restriction endonuclease-like"/>
    <property type="match status" value="1"/>
</dbReference>
<keyword evidence="1" id="KW-0175">Coiled coil</keyword>
<dbReference type="Pfam" id="PF03008">
    <property type="entry name" value="DUF234"/>
    <property type="match status" value="1"/>
</dbReference>
<evidence type="ECO:0000313" key="4">
    <source>
        <dbReference type="EMBL" id="QDA31274.1"/>
    </source>
</evidence>
<dbReference type="InterPro" id="IPR027417">
    <property type="entry name" value="P-loop_NTPase"/>
</dbReference>
<dbReference type="EMBL" id="CP040846">
    <property type="protein sequence ID" value="QDA31274.1"/>
    <property type="molecule type" value="Genomic_DNA"/>
</dbReference>
<gene>
    <name evidence="4" type="ORF">FH039_06240</name>
</gene>
<dbReference type="SUPFAM" id="SSF46785">
    <property type="entry name" value="Winged helix' DNA-binding domain"/>
    <property type="match status" value="1"/>
</dbReference>
<sequence>MFVNRERELKFLERKWSDDGAQLIIIYGRRRVGKTMLLKEFLKDKKGVYFLATADSMGENVKGLAEKFSELTGREYFKDVRDFGKLFRYLADEIKNERVAVVLDEFQYLMSLESGILSVLQKAWDEHLRDTGIFLVLCGSSIGMMERTLEYKSPLYGRRTGQWKVEPFDIRAIAEMLSDRDMEEIVKFYAVFGGVPFYLDIVKDLSVEEAIREKVLRKGEVLYEEPEFLLREELREPRTYKLILKGLSLGYETLGELVNFTGLDRGNLSRYIDTLERLDLVGYELPYGRRKRGRYYIRDNFFNFWFRFVYPNLADLELGMVDDVWAKIEKSLNAYYGKMFERLVREMLRMKILDFGQKKVARWWHKGEEIDAVVELEDGLLFVEVKWSELKRKDAERALEELKKKANSFDVKDKRFLLIARRIRGKSNEMMDLKDLEELIR</sequence>
<dbReference type="InterPro" id="IPR036390">
    <property type="entry name" value="WH_DNA-bd_sf"/>
</dbReference>
<dbReference type="Gene3D" id="3.40.50.300">
    <property type="entry name" value="P-loop containing nucleotide triphosphate hydrolases"/>
    <property type="match status" value="1"/>
</dbReference>
<evidence type="ECO:0000259" key="2">
    <source>
        <dbReference type="Pfam" id="PF01637"/>
    </source>
</evidence>
<dbReference type="OrthoDB" id="132045at2157"/>
<dbReference type="InterPro" id="IPR011335">
    <property type="entry name" value="Restrct_endonuc-II-like"/>
</dbReference>
<name>A0A4Y5SLK8_9EURY</name>
<dbReference type="InterPro" id="IPR011579">
    <property type="entry name" value="ATPase_dom"/>
</dbReference>
<evidence type="ECO:0000256" key="1">
    <source>
        <dbReference type="SAM" id="Coils"/>
    </source>
</evidence>
<accession>A0A4Y5SLK8</accession>
<dbReference type="SUPFAM" id="SSF52540">
    <property type="entry name" value="P-loop containing nucleoside triphosphate hydrolases"/>
    <property type="match status" value="1"/>
</dbReference>
<dbReference type="InterPro" id="IPR004256">
    <property type="entry name" value="DUF234"/>
</dbReference>
<feature type="domain" description="DUF234" evidence="3">
    <location>
        <begin position="305"/>
        <end position="397"/>
    </location>
</feature>
<keyword evidence="4" id="KW-0067">ATP-binding</keyword>
<reference evidence="4 5" key="1">
    <citation type="submission" date="2019-06" db="EMBL/GenBank/DDBJ databases">
        <title>Thermococcus indicus sp. nov., a Fe(III)-reducing hyperthermophilic archaeon isolated from the Onnuri vent field of the Central Indian Ocean ridge.</title>
        <authorList>
            <person name="Lim J.K."/>
            <person name="Kim Y.J."/>
            <person name="Kwon K.K."/>
        </authorList>
    </citation>
    <scope>NUCLEOTIDE SEQUENCE [LARGE SCALE GENOMIC DNA]</scope>
    <source>
        <strain evidence="4 5">IOH1</strain>
    </source>
</reference>
<dbReference type="RefSeq" id="WP_139680617.1">
    <property type="nucleotide sequence ID" value="NZ_CP040846.1"/>
</dbReference>
<dbReference type="GO" id="GO:0005524">
    <property type="term" value="F:ATP binding"/>
    <property type="evidence" value="ECO:0007669"/>
    <property type="project" value="UniProtKB-KW"/>
</dbReference>
<dbReference type="PANTHER" id="PTHR34704">
    <property type="entry name" value="ATPASE"/>
    <property type="match status" value="1"/>
</dbReference>
<dbReference type="Proteomes" id="UP000306007">
    <property type="component" value="Chromosome"/>
</dbReference>
<protein>
    <submittedName>
        <fullName evidence="4">ATP-binding protein</fullName>
    </submittedName>
</protein>
<evidence type="ECO:0000313" key="5">
    <source>
        <dbReference type="Proteomes" id="UP000306007"/>
    </source>
</evidence>
<dbReference type="Pfam" id="PF01637">
    <property type="entry name" value="ATPase_2"/>
    <property type="match status" value="1"/>
</dbReference>